<accession>A0A4Z2FGW5</accession>
<sequence>MNTQSIQWKESASRRVVHVFHLAASACTCVYAEGRQQVCQSSCTELSCRILCRKEGGWWMSTGTGVWLEGSRTASSKYSSLEDEGLPRDGHRDAAHEAIHDLQRSPESLQQLVDRLEEKQS</sequence>
<gene>
    <name evidence="1" type="ORF">EYF80_049678</name>
</gene>
<evidence type="ECO:0000313" key="1">
    <source>
        <dbReference type="EMBL" id="TNN40145.1"/>
    </source>
</evidence>
<reference evidence="1 2" key="1">
    <citation type="submission" date="2019-03" db="EMBL/GenBank/DDBJ databases">
        <title>First draft genome of Liparis tanakae, snailfish: a comprehensive survey of snailfish specific genes.</title>
        <authorList>
            <person name="Kim W."/>
            <person name="Song I."/>
            <person name="Jeong J.-H."/>
            <person name="Kim D."/>
            <person name="Kim S."/>
            <person name="Ryu S."/>
            <person name="Song J.Y."/>
            <person name="Lee S.K."/>
        </authorList>
    </citation>
    <scope>NUCLEOTIDE SEQUENCE [LARGE SCALE GENOMIC DNA]</scope>
    <source>
        <tissue evidence="1">Muscle</tissue>
    </source>
</reference>
<keyword evidence="2" id="KW-1185">Reference proteome</keyword>
<name>A0A4Z2FGW5_9TELE</name>
<dbReference type="EMBL" id="SRLO01001214">
    <property type="protein sequence ID" value="TNN40145.1"/>
    <property type="molecule type" value="Genomic_DNA"/>
</dbReference>
<organism evidence="1 2">
    <name type="scientific">Liparis tanakae</name>
    <name type="common">Tanaka's snailfish</name>
    <dbReference type="NCBI Taxonomy" id="230148"/>
    <lineage>
        <taxon>Eukaryota</taxon>
        <taxon>Metazoa</taxon>
        <taxon>Chordata</taxon>
        <taxon>Craniata</taxon>
        <taxon>Vertebrata</taxon>
        <taxon>Euteleostomi</taxon>
        <taxon>Actinopterygii</taxon>
        <taxon>Neopterygii</taxon>
        <taxon>Teleostei</taxon>
        <taxon>Neoteleostei</taxon>
        <taxon>Acanthomorphata</taxon>
        <taxon>Eupercaria</taxon>
        <taxon>Perciformes</taxon>
        <taxon>Cottioidei</taxon>
        <taxon>Cottales</taxon>
        <taxon>Liparidae</taxon>
        <taxon>Liparis</taxon>
    </lineage>
</organism>
<dbReference type="AlphaFoldDB" id="A0A4Z2FGW5"/>
<protein>
    <submittedName>
        <fullName evidence="1">Uncharacterized protein</fullName>
    </submittedName>
</protein>
<proteinExistence type="predicted"/>
<comment type="caution">
    <text evidence="1">The sequence shown here is derived from an EMBL/GenBank/DDBJ whole genome shotgun (WGS) entry which is preliminary data.</text>
</comment>
<dbReference type="Proteomes" id="UP000314294">
    <property type="component" value="Unassembled WGS sequence"/>
</dbReference>
<evidence type="ECO:0000313" key="2">
    <source>
        <dbReference type="Proteomes" id="UP000314294"/>
    </source>
</evidence>